<comment type="caution">
    <text evidence="2">The sequence shown here is derived from an EMBL/GenBank/DDBJ whole genome shotgun (WGS) entry which is preliminary data.</text>
</comment>
<reference evidence="3" key="1">
    <citation type="journal article" date="2019" name="Int. J. Syst. Evol. Microbiol.">
        <title>The Global Catalogue of Microorganisms (GCM) 10K type strain sequencing project: providing services to taxonomists for standard genome sequencing and annotation.</title>
        <authorList>
            <consortium name="The Broad Institute Genomics Platform"/>
            <consortium name="The Broad Institute Genome Sequencing Center for Infectious Disease"/>
            <person name="Wu L."/>
            <person name="Ma J."/>
        </authorList>
    </citation>
    <scope>NUCLEOTIDE SEQUENCE [LARGE SCALE GENOMIC DNA]</scope>
    <source>
        <strain evidence="3">JCM 30846</strain>
    </source>
</reference>
<dbReference type="EMBL" id="BAABEP010000048">
    <property type="protein sequence ID" value="GAA3749258.1"/>
    <property type="molecule type" value="Genomic_DNA"/>
</dbReference>
<accession>A0ABP7FYM5</accession>
<dbReference type="RefSeq" id="WP_345652205.1">
    <property type="nucleotide sequence ID" value="NZ_BAABEP010000048.1"/>
</dbReference>
<keyword evidence="3" id="KW-1185">Reference proteome</keyword>
<name>A0ABP7FYM5_9ACTN</name>
<feature type="region of interest" description="Disordered" evidence="1">
    <location>
        <begin position="43"/>
        <end position="64"/>
    </location>
</feature>
<sequence length="64" mass="6416">MIILVLIGVLVLVAGGCVCAVRAAHGGPRPARAAAMVTLASGEMARRSGADRRRGTNESQGADG</sequence>
<dbReference type="Proteomes" id="UP001499884">
    <property type="component" value="Unassembled WGS sequence"/>
</dbReference>
<gene>
    <name evidence="2" type="ORF">GCM10023082_51700</name>
</gene>
<evidence type="ECO:0000256" key="1">
    <source>
        <dbReference type="SAM" id="MobiDB-lite"/>
    </source>
</evidence>
<feature type="compositionally biased region" description="Basic and acidic residues" evidence="1">
    <location>
        <begin position="44"/>
        <end position="56"/>
    </location>
</feature>
<organism evidence="2 3">
    <name type="scientific">Streptomyces tremellae</name>
    <dbReference type="NCBI Taxonomy" id="1124239"/>
    <lineage>
        <taxon>Bacteria</taxon>
        <taxon>Bacillati</taxon>
        <taxon>Actinomycetota</taxon>
        <taxon>Actinomycetes</taxon>
        <taxon>Kitasatosporales</taxon>
        <taxon>Streptomycetaceae</taxon>
        <taxon>Streptomyces</taxon>
    </lineage>
</organism>
<protein>
    <recommendedName>
        <fullName evidence="4">Lipoprotein</fullName>
    </recommendedName>
</protein>
<evidence type="ECO:0000313" key="2">
    <source>
        <dbReference type="EMBL" id="GAA3749258.1"/>
    </source>
</evidence>
<proteinExistence type="predicted"/>
<evidence type="ECO:0008006" key="4">
    <source>
        <dbReference type="Google" id="ProtNLM"/>
    </source>
</evidence>
<evidence type="ECO:0000313" key="3">
    <source>
        <dbReference type="Proteomes" id="UP001499884"/>
    </source>
</evidence>